<evidence type="ECO:0000256" key="6">
    <source>
        <dbReference type="SAM" id="Coils"/>
    </source>
</evidence>
<keyword evidence="3 7" id="KW-0812">Transmembrane</keyword>
<comment type="subcellular location">
    <subcellularLocation>
        <location evidence="1">Membrane</location>
    </subcellularLocation>
</comment>
<evidence type="ECO:0000256" key="7">
    <source>
        <dbReference type="SAM" id="Phobius"/>
    </source>
</evidence>
<keyword evidence="5 7" id="KW-0472">Membrane</keyword>
<comment type="caution">
    <text evidence="8">The sequence shown here is derived from an EMBL/GenBank/DDBJ whole genome shotgun (WGS) entry which is preliminary data.</text>
</comment>
<dbReference type="PANTHER" id="PTHR31113:SF3">
    <property type="entry name" value="UPF0496 PROTEIN 1"/>
    <property type="match status" value="1"/>
</dbReference>
<sequence>MGSHMSKKPGESTSAAAAAASINNLHYTTELNYYEAACRLDVDLQSFDTTLQARTSNVINSLAAGVEVKALSFDSLKEVTECLLEMNQEVVKVILDCKKDIWKNQELFDLVEDYFENSLKTLDFCAALEKCLKRARDSQLLIHVALQQFEEEEDGNEKYSKTLEELKSFKDAGDPFTEDFFRIFQSVYMQQMLMLEKLQLKKNKLDKKLRYIHAWRKVSSIIFAATFASVLICSVVAAAMAAPPVAAALAAATSIPLGSMGKWIDSLLKNYENAVKGQKEIINCMNVGTYVTIKDLDSIRVLIDRLEIEIESLLKNAEFAVINGDEAVRVGVSEIKKKLDVFMKNIEELGVQADNCSRDIRRARTVILQRIIKHPNH</sequence>
<evidence type="ECO:0000256" key="4">
    <source>
        <dbReference type="ARBA" id="ARBA00022989"/>
    </source>
</evidence>
<reference evidence="8" key="1">
    <citation type="submission" date="2020-06" db="EMBL/GenBank/DDBJ databases">
        <authorList>
            <person name="Li T."/>
            <person name="Hu X."/>
            <person name="Zhang T."/>
            <person name="Song X."/>
            <person name="Zhang H."/>
            <person name="Dai N."/>
            <person name="Sheng W."/>
            <person name="Hou X."/>
            <person name="Wei L."/>
        </authorList>
    </citation>
    <scope>NUCLEOTIDE SEQUENCE</scope>
    <source>
        <strain evidence="8">KEN1</strain>
        <tissue evidence="8">Leaf</tissue>
    </source>
</reference>
<reference evidence="8" key="2">
    <citation type="journal article" date="2024" name="Plant">
        <title>Genomic evolution and insights into agronomic trait innovations of Sesamum species.</title>
        <authorList>
            <person name="Miao H."/>
            <person name="Wang L."/>
            <person name="Qu L."/>
            <person name="Liu H."/>
            <person name="Sun Y."/>
            <person name="Le M."/>
            <person name="Wang Q."/>
            <person name="Wei S."/>
            <person name="Zheng Y."/>
            <person name="Lin W."/>
            <person name="Duan Y."/>
            <person name="Cao H."/>
            <person name="Xiong S."/>
            <person name="Wang X."/>
            <person name="Wei L."/>
            <person name="Li C."/>
            <person name="Ma Q."/>
            <person name="Ju M."/>
            <person name="Zhao R."/>
            <person name="Li G."/>
            <person name="Mu C."/>
            <person name="Tian Q."/>
            <person name="Mei H."/>
            <person name="Zhang T."/>
            <person name="Gao T."/>
            <person name="Zhang H."/>
        </authorList>
    </citation>
    <scope>NUCLEOTIDE SEQUENCE</scope>
    <source>
        <strain evidence="8">KEN1</strain>
    </source>
</reference>
<dbReference type="GO" id="GO:0016020">
    <property type="term" value="C:membrane"/>
    <property type="evidence" value="ECO:0007669"/>
    <property type="project" value="UniProtKB-SubCell"/>
</dbReference>
<feature type="transmembrane region" description="Helical" evidence="7">
    <location>
        <begin position="218"/>
        <end position="239"/>
    </location>
</feature>
<protein>
    <submittedName>
        <fullName evidence="8">Uncharacterized protein</fullName>
    </submittedName>
</protein>
<dbReference type="InterPro" id="IPR007749">
    <property type="entry name" value="DUF677"/>
</dbReference>
<dbReference type="PANTHER" id="PTHR31113">
    <property type="entry name" value="UPF0496 PROTEIN 3-RELATED"/>
    <property type="match status" value="1"/>
</dbReference>
<comment type="similarity">
    <text evidence="2">Belongs to the UPF0496 family.</text>
</comment>
<keyword evidence="6" id="KW-0175">Coiled coil</keyword>
<dbReference type="Pfam" id="PF05055">
    <property type="entry name" value="DUF677"/>
    <property type="match status" value="1"/>
</dbReference>
<dbReference type="EMBL" id="JACGWN010000003">
    <property type="protein sequence ID" value="KAL0454191.1"/>
    <property type="molecule type" value="Genomic_DNA"/>
</dbReference>
<gene>
    <name evidence="8" type="ORF">Slati_0758300</name>
</gene>
<feature type="coiled-coil region" evidence="6">
    <location>
        <begin position="296"/>
        <end position="323"/>
    </location>
</feature>
<evidence type="ECO:0000256" key="1">
    <source>
        <dbReference type="ARBA" id="ARBA00004370"/>
    </source>
</evidence>
<evidence type="ECO:0000256" key="2">
    <source>
        <dbReference type="ARBA" id="ARBA00009074"/>
    </source>
</evidence>
<evidence type="ECO:0000256" key="5">
    <source>
        <dbReference type="ARBA" id="ARBA00023136"/>
    </source>
</evidence>
<keyword evidence="4 7" id="KW-1133">Transmembrane helix</keyword>
<evidence type="ECO:0000256" key="3">
    <source>
        <dbReference type="ARBA" id="ARBA00022692"/>
    </source>
</evidence>
<evidence type="ECO:0000313" key="8">
    <source>
        <dbReference type="EMBL" id="KAL0454191.1"/>
    </source>
</evidence>
<name>A0AAW2XKC7_9LAMI</name>
<organism evidence="8">
    <name type="scientific">Sesamum latifolium</name>
    <dbReference type="NCBI Taxonomy" id="2727402"/>
    <lineage>
        <taxon>Eukaryota</taxon>
        <taxon>Viridiplantae</taxon>
        <taxon>Streptophyta</taxon>
        <taxon>Embryophyta</taxon>
        <taxon>Tracheophyta</taxon>
        <taxon>Spermatophyta</taxon>
        <taxon>Magnoliopsida</taxon>
        <taxon>eudicotyledons</taxon>
        <taxon>Gunneridae</taxon>
        <taxon>Pentapetalae</taxon>
        <taxon>asterids</taxon>
        <taxon>lamiids</taxon>
        <taxon>Lamiales</taxon>
        <taxon>Pedaliaceae</taxon>
        <taxon>Sesamum</taxon>
    </lineage>
</organism>
<dbReference type="AlphaFoldDB" id="A0AAW2XKC7"/>
<accession>A0AAW2XKC7</accession>
<proteinExistence type="inferred from homology"/>